<keyword evidence="1" id="KW-0547">Nucleotide-binding</keyword>
<dbReference type="Gene3D" id="3.40.50.10810">
    <property type="entry name" value="Tandem AAA-ATPase domain"/>
    <property type="match status" value="1"/>
</dbReference>
<proteinExistence type="predicted"/>
<evidence type="ECO:0000256" key="2">
    <source>
        <dbReference type="ARBA" id="ARBA00022801"/>
    </source>
</evidence>
<dbReference type="InterPro" id="IPR027417">
    <property type="entry name" value="P-loop_NTPase"/>
</dbReference>
<reference evidence="6 7" key="1">
    <citation type="journal article" date="2018" name="Front. Plant Sci.">
        <title>Red Clover (Trifolium pratense) and Zigzag Clover (T. medium) - A Picture of Genomic Similarities and Differences.</title>
        <authorList>
            <person name="Dluhosova J."/>
            <person name="Istvanek J."/>
            <person name="Nedelnik J."/>
            <person name="Repkova J."/>
        </authorList>
    </citation>
    <scope>NUCLEOTIDE SEQUENCE [LARGE SCALE GENOMIC DNA]</scope>
    <source>
        <strain evidence="7">cv. 10/8</strain>
        <tissue evidence="6">Leaf</tissue>
    </source>
</reference>
<dbReference type="GO" id="GO:0016787">
    <property type="term" value="F:hydrolase activity"/>
    <property type="evidence" value="ECO:0007669"/>
    <property type="project" value="UniProtKB-KW"/>
</dbReference>
<keyword evidence="2" id="KW-0378">Hydrolase</keyword>
<evidence type="ECO:0000313" key="6">
    <source>
        <dbReference type="EMBL" id="MCH91386.1"/>
    </source>
</evidence>
<comment type="caution">
    <text evidence="6">The sequence shown here is derived from an EMBL/GenBank/DDBJ whole genome shotgun (WGS) entry which is preliminary data.</text>
</comment>
<keyword evidence="4" id="KW-0067">ATP-binding</keyword>
<dbReference type="GO" id="GO:0005524">
    <property type="term" value="F:ATP binding"/>
    <property type="evidence" value="ECO:0007669"/>
    <property type="project" value="UniProtKB-KW"/>
</dbReference>
<dbReference type="PANTHER" id="PTHR45766:SF3">
    <property type="entry name" value="DNA ANNEALING HELICASE AND ENDONUCLEASE ZRANB3"/>
    <property type="match status" value="1"/>
</dbReference>
<evidence type="ECO:0000259" key="5">
    <source>
        <dbReference type="Pfam" id="PF00176"/>
    </source>
</evidence>
<evidence type="ECO:0000313" key="7">
    <source>
        <dbReference type="Proteomes" id="UP000265520"/>
    </source>
</evidence>
<dbReference type="GO" id="GO:0043596">
    <property type="term" value="C:nuclear replication fork"/>
    <property type="evidence" value="ECO:0007669"/>
    <property type="project" value="TreeGrafter"/>
</dbReference>
<dbReference type="Proteomes" id="UP000265520">
    <property type="component" value="Unassembled WGS sequence"/>
</dbReference>
<dbReference type="GO" id="GO:0004386">
    <property type="term" value="F:helicase activity"/>
    <property type="evidence" value="ECO:0007669"/>
    <property type="project" value="UniProtKB-KW"/>
</dbReference>
<dbReference type="GO" id="GO:0031297">
    <property type="term" value="P:replication fork processing"/>
    <property type="evidence" value="ECO:0007669"/>
    <property type="project" value="TreeGrafter"/>
</dbReference>
<dbReference type="SUPFAM" id="SSF52540">
    <property type="entry name" value="P-loop containing nucleoside triphosphate hydrolases"/>
    <property type="match status" value="1"/>
</dbReference>
<sequence length="82" mass="9370">VENLDPLVQRAITASTSAPDLRDRYDKIPSYVESKLLPFQRDGIRFILQHGCRAFLADEMGLGKTLQAIHCLKLNYFDTFNL</sequence>
<evidence type="ECO:0000256" key="3">
    <source>
        <dbReference type="ARBA" id="ARBA00022806"/>
    </source>
</evidence>
<gene>
    <name evidence="6" type="ORF">A2U01_0012313</name>
</gene>
<evidence type="ECO:0000256" key="1">
    <source>
        <dbReference type="ARBA" id="ARBA00022741"/>
    </source>
</evidence>
<dbReference type="GO" id="GO:0006281">
    <property type="term" value="P:DNA repair"/>
    <property type="evidence" value="ECO:0007669"/>
    <property type="project" value="TreeGrafter"/>
</dbReference>
<dbReference type="EMBL" id="LXQA010020306">
    <property type="protein sequence ID" value="MCH91386.1"/>
    <property type="molecule type" value="Genomic_DNA"/>
</dbReference>
<feature type="domain" description="SNF2 N-terminal" evidence="5">
    <location>
        <begin position="40"/>
        <end position="73"/>
    </location>
</feature>
<keyword evidence="3" id="KW-0347">Helicase</keyword>
<organism evidence="6 7">
    <name type="scientific">Trifolium medium</name>
    <dbReference type="NCBI Taxonomy" id="97028"/>
    <lineage>
        <taxon>Eukaryota</taxon>
        <taxon>Viridiplantae</taxon>
        <taxon>Streptophyta</taxon>
        <taxon>Embryophyta</taxon>
        <taxon>Tracheophyta</taxon>
        <taxon>Spermatophyta</taxon>
        <taxon>Magnoliopsida</taxon>
        <taxon>eudicotyledons</taxon>
        <taxon>Gunneridae</taxon>
        <taxon>Pentapetalae</taxon>
        <taxon>rosids</taxon>
        <taxon>fabids</taxon>
        <taxon>Fabales</taxon>
        <taxon>Fabaceae</taxon>
        <taxon>Papilionoideae</taxon>
        <taxon>50 kb inversion clade</taxon>
        <taxon>NPAAA clade</taxon>
        <taxon>Hologalegina</taxon>
        <taxon>IRL clade</taxon>
        <taxon>Trifolieae</taxon>
        <taxon>Trifolium</taxon>
    </lineage>
</organism>
<dbReference type="GO" id="GO:0004520">
    <property type="term" value="F:DNA endonuclease activity"/>
    <property type="evidence" value="ECO:0007669"/>
    <property type="project" value="TreeGrafter"/>
</dbReference>
<name>A0A392MV18_9FABA</name>
<protein>
    <submittedName>
        <fullName evidence="6">SWI/SNF-related matrix-associated actin-dependent regulator of chromatin subfamily A-like protein 1-like</fullName>
    </submittedName>
</protein>
<feature type="non-terminal residue" evidence="6">
    <location>
        <position position="1"/>
    </location>
</feature>
<dbReference type="InterPro" id="IPR000330">
    <property type="entry name" value="SNF2_N"/>
</dbReference>
<accession>A0A392MV18</accession>
<dbReference type="PANTHER" id="PTHR45766">
    <property type="entry name" value="DNA ANNEALING HELICASE AND ENDONUCLEASE ZRANB3 FAMILY MEMBER"/>
    <property type="match status" value="1"/>
</dbReference>
<dbReference type="InterPro" id="IPR038718">
    <property type="entry name" value="SNF2-like_sf"/>
</dbReference>
<keyword evidence="7" id="KW-1185">Reference proteome</keyword>
<evidence type="ECO:0000256" key="4">
    <source>
        <dbReference type="ARBA" id="ARBA00022840"/>
    </source>
</evidence>
<dbReference type="AlphaFoldDB" id="A0A392MV18"/>
<dbReference type="Pfam" id="PF00176">
    <property type="entry name" value="SNF2-rel_dom"/>
    <property type="match status" value="1"/>
</dbReference>